<gene>
    <name evidence="1" type="ORF">C8J28_12822</name>
</gene>
<accession>A0A2T5JSG7</accession>
<keyword evidence="2" id="KW-1185">Reference proteome</keyword>
<dbReference type="Proteomes" id="UP000244060">
    <property type="component" value="Unassembled WGS sequence"/>
</dbReference>
<protein>
    <submittedName>
        <fullName evidence="1">Uncharacterized protein</fullName>
    </submittedName>
</protein>
<dbReference type="RefSeq" id="WP_108222514.1">
    <property type="nucleotide sequence ID" value="NZ_QAOT01000028.1"/>
</dbReference>
<proteinExistence type="predicted"/>
<dbReference type="OrthoDB" id="7867398at2"/>
<evidence type="ECO:0000313" key="2">
    <source>
        <dbReference type="Proteomes" id="UP000244060"/>
    </source>
</evidence>
<dbReference type="AlphaFoldDB" id="A0A2T5JSG7"/>
<evidence type="ECO:0000313" key="1">
    <source>
        <dbReference type="EMBL" id="PTR11161.1"/>
    </source>
</evidence>
<reference evidence="1 2" key="1">
    <citation type="submission" date="2018-04" db="EMBL/GenBank/DDBJ databases">
        <title>Genomic Encyclopedia of Type Strains, Phase III (KMG-III): the genomes of soil and plant-associated and newly described type strains.</title>
        <authorList>
            <person name="Whitman W."/>
        </authorList>
    </citation>
    <scope>NUCLEOTIDE SEQUENCE [LARGE SCALE GENOMIC DNA]</scope>
    <source>
        <strain evidence="1 2">KA25</strain>
    </source>
</reference>
<organism evidence="1 2">
    <name type="scientific">Cereibacter azotoformans</name>
    <dbReference type="NCBI Taxonomy" id="43057"/>
    <lineage>
        <taxon>Bacteria</taxon>
        <taxon>Pseudomonadati</taxon>
        <taxon>Pseudomonadota</taxon>
        <taxon>Alphaproteobacteria</taxon>
        <taxon>Rhodobacterales</taxon>
        <taxon>Paracoccaceae</taxon>
        <taxon>Cereibacter</taxon>
    </lineage>
</organism>
<dbReference type="EMBL" id="QAOT01000028">
    <property type="protein sequence ID" value="PTR11161.1"/>
    <property type="molecule type" value="Genomic_DNA"/>
</dbReference>
<name>A0A2T5JSG7_9RHOB</name>
<sequence length="64" mass="7264">MAWELEAPARRVAEILWSEGQQRLPAEIMRMDDGSAALIVDLDGVDYCLLMVRVPRQRPRPASN</sequence>
<comment type="caution">
    <text evidence="1">The sequence shown here is derived from an EMBL/GenBank/DDBJ whole genome shotgun (WGS) entry which is preliminary data.</text>
</comment>